<dbReference type="AlphaFoldDB" id="A0A852TKV4"/>
<reference evidence="2" key="2">
    <citation type="submission" date="2020-08" db="EMBL/GenBank/DDBJ databases">
        <title>The Agave Microbiome: Exploring the role of microbial communities in plant adaptations to desert environments.</title>
        <authorList>
            <person name="Partida-Martinez L.P."/>
        </authorList>
    </citation>
    <scope>NUCLEOTIDE SEQUENCE [LARGE SCALE GENOMIC DNA]</scope>
    <source>
        <strain evidence="2">AT2.8</strain>
    </source>
</reference>
<comment type="caution">
    <text evidence="1">The sequence shown here is derived from an EMBL/GenBank/DDBJ whole genome shotgun (WGS) entry which is preliminary data.</text>
</comment>
<reference evidence="2" key="1">
    <citation type="submission" date="2020-07" db="EMBL/GenBank/DDBJ databases">
        <authorList>
            <person name="Partida-Martinez L."/>
            <person name="Huntemann M."/>
            <person name="Clum A."/>
            <person name="Wang J."/>
            <person name="Palaniappan K."/>
            <person name="Ritter S."/>
            <person name="Chen I.-M."/>
            <person name="Stamatis D."/>
            <person name="Reddy T."/>
            <person name="O'Malley R."/>
            <person name="Daum C."/>
            <person name="Shapiro N."/>
            <person name="Ivanova N."/>
            <person name="Kyrpides N."/>
            <person name="Woyke T."/>
        </authorList>
    </citation>
    <scope>NUCLEOTIDE SEQUENCE [LARGE SCALE GENOMIC DNA]</scope>
    <source>
        <strain evidence="2">AT2.8</strain>
    </source>
</reference>
<name>A0A852TKV4_9BACI</name>
<sequence>MAYSGNGSMPYESASKLGHLPIIKNEFISTIIKEFESDKINLEDLDFSSSYSSIIELKEPKINSVIAIDGSYSSITNPLNQKKSISFIKVATLMISLDKLKKAQAPIVNPKLLNEIITQYSDTLATVLPLNNIRIKNLTPLDTIRRIVNITLKVENIILYDTLKFLVYRKWDSDPNVVLKFNCPLCEKQNEFFKEFDTENCSDCGKEIYFTDYISLHMDFYEDNTNESIAANLMQVMEHLLLLSYVRILFNEGKNKLSKVLLLKDGPLSLHSQFSRLVEPIREFLDFIKQKEVELYLVGIEKSGAFFEHSLLLEKKLKKKGEFLIPNNKYIFSQIKNGDSDTTSYGERVNYGSKAFIKIDDKSIVVASIPTGKYIENPVKEDMMGIEEIIRMLCELKSSQFQNALLPIVAVNKLASMSVYPTNNILQKFSQSLMKESSL</sequence>
<gene>
    <name evidence="1" type="ORF">F4694_005671</name>
</gene>
<proteinExistence type="predicted"/>
<evidence type="ECO:0000313" key="2">
    <source>
        <dbReference type="Proteomes" id="UP000548423"/>
    </source>
</evidence>
<accession>A0A852TKV4</accession>
<organism evidence="1 2">
    <name type="scientific">Neobacillus niacini</name>
    <dbReference type="NCBI Taxonomy" id="86668"/>
    <lineage>
        <taxon>Bacteria</taxon>
        <taxon>Bacillati</taxon>
        <taxon>Bacillota</taxon>
        <taxon>Bacilli</taxon>
        <taxon>Bacillales</taxon>
        <taxon>Bacillaceae</taxon>
        <taxon>Neobacillus</taxon>
    </lineage>
</organism>
<dbReference type="EMBL" id="JACCBX010000016">
    <property type="protein sequence ID" value="NYE08815.1"/>
    <property type="molecule type" value="Genomic_DNA"/>
</dbReference>
<protein>
    <recommendedName>
        <fullName evidence="3">NurA domain-containing protein</fullName>
    </recommendedName>
</protein>
<evidence type="ECO:0000313" key="1">
    <source>
        <dbReference type="EMBL" id="NYE08815.1"/>
    </source>
</evidence>
<evidence type="ECO:0008006" key="3">
    <source>
        <dbReference type="Google" id="ProtNLM"/>
    </source>
</evidence>
<dbReference type="Proteomes" id="UP000548423">
    <property type="component" value="Unassembled WGS sequence"/>
</dbReference>